<dbReference type="PROSITE" id="PS50164">
    <property type="entry name" value="GIY_YIG"/>
    <property type="match status" value="1"/>
</dbReference>
<evidence type="ECO:0000313" key="2">
    <source>
        <dbReference type="EMBL" id="KYN22113.1"/>
    </source>
</evidence>
<protein>
    <recommendedName>
        <fullName evidence="1">GIY-YIG domain-containing protein</fullName>
    </recommendedName>
</protein>
<dbReference type="InterPro" id="IPR058912">
    <property type="entry name" value="HTH_animal"/>
</dbReference>
<accession>A0A151JB04</accession>
<proteinExistence type="predicted"/>
<dbReference type="PANTHER" id="PTHR21301">
    <property type="entry name" value="REVERSE TRANSCRIPTASE"/>
    <property type="match status" value="1"/>
</dbReference>
<dbReference type="Pfam" id="PF26215">
    <property type="entry name" value="HTH_animal"/>
    <property type="match status" value="1"/>
</dbReference>
<dbReference type="AlphaFoldDB" id="A0A151JB04"/>
<feature type="domain" description="GIY-YIG" evidence="1">
    <location>
        <begin position="138"/>
        <end position="220"/>
    </location>
</feature>
<dbReference type="Gene3D" id="3.40.1440.10">
    <property type="entry name" value="GIY-YIG endonuclease"/>
    <property type="match status" value="1"/>
</dbReference>
<sequence>FSGRYLSFLSLHPLSQKRGVLMSMVDRAFLLSHPRYHRDNFNYIIRTFLDNDYPIDFIFDTINLRLRSLFKRRTLRQTDKPKTDTSTSSWFTIPFLPCVYKKFKNIIKNLDVKLSFFSLNKMDGIIKAQKDVLPHESRKNVVYKINCKDCNASYVGQTSRKLKTRINEHKNDINRKNGNMSVISEHRLQFQHEFDWSNTEILDDERYYGKRMVSEMLNIKMQDNGLNLKSDTEFLHHAYTSIIDKF</sequence>
<dbReference type="Proteomes" id="UP000078492">
    <property type="component" value="Unassembled WGS sequence"/>
</dbReference>
<evidence type="ECO:0000259" key="1">
    <source>
        <dbReference type="PROSITE" id="PS50164"/>
    </source>
</evidence>
<gene>
    <name evidence="2" type="ORF">ALC57_05496</name>
</gene>
<dbReference type="SUPFAM" id="SSF82771">
    <property type="entry name" value="GIY-YIG endonuclease"/>
    <property type="match status" value="1"/>
</dbReference>
<reference evidence="2 3" key="1">
    <citation type="submission" date="2015-09" db="EMBL/GenBank/DDBJ databases">
        <title>Trachymyrmex cornetzi WGS genome.</title>
        <authorList>
            <person name="Nygaard S."/>
            <person name="Hu H."/>
            <person name="Boomsma J."/>
            <person name="Zhang G."/>
        </authorList>
    </citation>
    <scope>NUCLEOTIDE SEQUENCE [LARGE SCALE GENOMIC DNA]</scope>
    <source>
        <strain evidence="2">Tcor2-1</strain>
        <tissue evidence="2">Whole body</tissue>
    </source>
</reference>
<dbReference type="EMBL" id="KQ979253">
    <property type="protein sequence ID" value="KYN22113.1"/>
    <property type="molecule type" value="Genomic_DNA"/>
</dbReference>
<dbReference type="InterPro" id="IPR035901">
    <property type="entry name" value="GIY-YIG_endonuc_sf"/>
</dbReference>
<keyword evidence="3" id="KW-1185">Reference proteome</keyword>
<organism evidence="2 3">
    <name type="scientific">Trachymyrmex cornetzi</name>
    <dbReference type="NCBI Taxonomy" id="471704"/>
    <lineage>
        <taxon>Eukaryota</taxon>
        <taxon>Metazoa</taxon>
        <taxon>Ecdysozoa</taxon>
        <taxon>Arthropoda</taxon>
        <taxon>Hexapoda</taxon>
        <taxon>Insecta</taxon>
        <taxon>Pterygota</taxon>
        <taxon>Neoptera</taxon>
        <taxon>Endopterygota</taxon>
        <taxon>Hymenoptera</taxon>
        <taxon>Apocrita</taxon>
        <taxon>Aculeata</taxon>
        <taxon>Formicoidea</taxon>
        <taxon>Formicidae</taxon>
        <taxon>Myrmicinae</taxon>
        <taxon>Trachymyrmex</taxon>
    </lineage>
</organism>
<name>A0A151JB04_9HYME</name>
<dbReference type="CDD" id="cd10442">
    <property type="entry name" value="GIY-YIG_PLEs"/>
    <property type="match status" value="1"/>
</dbReference>
<dbReference type="InterPro" id="IPR000305">
    <property type="entry name" value="GIY-YIG_endonuc"/>
</dbReference>
<dbReference type="PANTHER" id="PTHR21301:SF10">
    <property type="entry name" value="REVERSE TRANSCRIPTASE DOMAIN-CONTAINING PROTEIN"/>
    <property type="match status" value="1"/>
</dbReference>
<evidence type="ECO:0000313" key="3">
    <source>
        <dbReference type="Proteomes" id="UP000078492"/>
    </source>
</evidence>
<dbReference type="Pfam" id="PF01541">
    <property type="entry name" value="GIY-YIG"/>
    <property type="match status" value="1"/>
</dbReference>
<feature type="non-terminal residue" evidence="2">
    <location>
        <position position="1"/>
    </location>
</feature>